<gene>
    <name evidence="11" type="ORF">sccontig008-56</name>
</gene>
<feature type="transmembrane region" description="Helical" evidence="9">
    <location>
        <begin position="222"/>
        <end position="240"/>
    </location>
</feature>
<dbReference type="GO" id="GO:1902600">
    <property type="term" value="P:proton transmembrane transport"/>
    <property type="evidence" value="ECO:0007669"/>
    <property type="project" value="InterPro"/>
</dbReference>
<feature type="transmembrane region" description="Helical" evidence="9">
    <location>
        <begin position="276"/>
        <end position="293"/>
    </location>
</feature>
<sequence>MDTAFSLILLLLFLWGLCSRKVARVELTAPAVFVLVGFLMHQGFGGVDLVPSRETIKALVEVTLTWVLFTDAARLSVRSLRPDIGLYGRLLVIGLPLCVGLGTLVALGLVPGASGWAALYLGAALAPTDAALGASMMDNPVVPARVRRTINVESGLNDGIATPFVVLALAGLVAAEAGAGHEGPGGALLELLIGVAYGAAVGLVAGRLLRSALRGSWAVEDFAGPAVLALALLCYTSAIALGGNGFVAAFIGGLAFGTAYGEGAPEWQLRFTEQSASVLSLLVWLMFGAVMLPEAFQHLTWQAVCYAVLSLTVIRMVPVALALLGSGLDRGTVLFVGWFGPRGLASIIFGLLAVEELAPAAARVVVPVVVCTVLLSVVAHGLSSGPLARRYGSRVAPDGAAGKRPSAGELPVRGLPGRSPRTGA</sequence>
<feature type="region of interest" description="Disordered" evidence="8">
    <location>
        <begin position="396"/>
        <end position="424"/>
    </location>
</feature>
<keyword evidence="2" id="KW-0813">Transport</keyword>
<dbReference type="EMBL" id="JN671974">
    <property type="protein sequence ID" value="AEZ64564.1"/>
    <property type="molecule type" value="Genomic_DNA"/>
</dbReference>
<evidence type="ECO:0000256" key="1">
    <source>
        <dbReference type="ARBA" id="ARBA00004651"/>
    </source>
</evidence>
<keyword evidence="3" id="KW-0050">Antiport</keyword>
<evidence type="ECO:0000256" key="7">
    <source>
        <dbReference type="ARBA" id="ARBA00023136"/>
    </source>
</evidence>
<feature type="transmembrane region" description="Helical" evidence="9">
    <location>
        <begin position="246"/>
        <end position="264"/>
    </location>
</feature>
<comment type="subcellular location">
    <subcellularLocation>
        <location evidence="1">Cell membrane</location>
        <topology evidence="1">Multi-pass membrane protein</topology>
    </subcellularLocation>
</comment>
<feature type="transmembrane region" description="Helical" evidence="9">
    <location>
        <begin position="331"/>
        <end position="354"/>
    </location>
</feature>
<feature type="transmembrane region" description="Helical" evidence="9">
    <location>
        <begin position="360"/>
        <end position="382"/>
    </location>
</feature>
<evidence type="ECO:0000256" key="9">
    <source>
        <dbReference type="SAM" id="Phobius"/>
    </source>
</evidence>
<dbReference type="Pfam" id="PF00999">
    <property type="entry name" value="Na_H_Exchanger"/>
    <property type="match status" value="1"/>
</dbReference>
<keyword evidence="5 9" id="KW-1133">Transmembrane helix</keyword>
<dbReference type="InterPro" id="IPR006153">
    <property type="entry name" value="Cation/H_exchanger_TM"/>
</dbReference>
<evidence type="ECO:0000256" key="5">
    <source>
        <dbReference type="ARBA" id="ARBA00022989"/>
    </source>
</evidence>
<dbReference type="GO" id="GO:0005886">
    <property type="term" value="C:plasma membrane"/>
    <property type="evidence" value="ECO:0007669"/>
    <property type="project" value="UniProtKB-SubCell"/>
</dbReference>
<feature type="transmembrane region" description="Helical" evidence="9">
    <location>
        <begin position="86"/>
        <end position="110"/>
    </location>
</feature>
<dbReference type="GO" id="GO:0015297">
    <property type="term" value="F:antiporter activity"/>
    <property type="evidence" value="ECO:0007669"/>
    <property type="project" value="UniProtKB-KW"/>
</dbReference>
<feature type="transmembrane region" description="Helical" evidence="9">
    <location>
        <begin position="299"/>
        <end position="324"/>
    </location>
</feature>
<evidence type="ECO:0000256" key="6">
    <source>
        <dbReference type="ARBA" id="ARBA00023065"/>
    </source>
</evidence>
<protein>
    <submittedName>
        <fullName evidence="11">Na(+)/H(+) antiporter</fullName>
    </submittedName>
</protein>
<dbReference type="AlphaFoldDB" id="H6UP36"/>
<evidence type="ECO:0000313" key="11">
    <source>
        <dbReference type="EMBL" id="AEZ64564.1"/>
    </source>
</evidence>
<evidence type="ECO:0000259" key="10">
    <source>
        <dbReference type="Pfam" id="PF00999"/>
    </source>
</evidence>
<accession>H6UP36</accession>
<feature type="transmembrane region" description="Helical" evidence="9">
    <location>
        <begin position="155"/>
        <end position="175"/>
    </location>
</feature>
<evidence type="ECO:0000256" key="4">
    <source>
        <dbReference type="ARBA" id="ARBA00022692"/>
    </source>
</evidence>
<proteinExistence type="predicted"/>
<keyword evidence="4 9" id="KW-0812">Transmembrane</keyword>
<dbReference type="PANTHER" id="PTHR32507:SF8">
    <property type="entry name" value="CNH1P"/>
    <property type="match status" value="1"/>
</dbReference>
<evidence type="ECO:0000256" key="2">
    <source>
        <dbReference type="ARBA" id="ARBA00022448"/>
    </source>
</evidence>
<reference evidence="11" key="1">
    <citation type="journal article" date="2012" name="Appl. Environ. Microbiol.">
        <title>Identification of the Herboxidiene Biosynthetic Gene Cluster in Streptomyces chromofuscus ATCC 49982.</title>
        <authorList>
            <person name="Shao L."/>
            <person name="Zi J."/>
            <person name="Zeng J."/>
            <person name="Zhan J."/>
        </authorList>
    </citation>
    <scope>NUCLEOTIDE SEQUENCE</scope>
    <source>
        <strain evidence="11">A7847</strain>
    </source>
</reference>
<feature type="transmembrane region" description="Helical" evidence="9">
    <location>
        <begin position="187"/>
        <end position="210"/>
    </location>
</feature>
<feature type="domain" description="Cation/H+ exchanger transmembrane" evidence="10">
    <location>
        <begin position="11"/>
        <end position="389"/>
    </location>
</feature>
<evidence type="ECO:0000256" key="3">
    <source>
        <dbReference type="ARBA" id="ARBA00022449"/>
    </source>
</evidence>
<organism evidence="11">
    <name type="scientific">Streptomyces chromofuscus</name>
    <dbReference type="NCBI Taxonomy" id="42881"/>
    <lineage>
        <taxon>Bacteria</taxon>
        <taxon>Bacillati</taxon>
        <taxon>Actinomycetota</taxon>
        <taxon>Actinomycetes</taxon>
        <taxon>Kitasatosporales</taxon>
        <taxon>Streptomycetaceae</taxon>
        <taxon>Streptomyces</taxon>
    </lineage>
</organism>
<name>H6UP36_STRCW</name>
<feature type="transmembrane region" description="Helical" evidence="9">
    <location>
        <begin position="116"/>
        <end position="134"/>
    </location>
</feature>
<dbReference type="PANTHER" id="PTHR32507">
    <property type="entry name" value="NA(+)/H(+) ANTIPORTER 1"/>
    <property type="match status" value="1"/>
</dbReference>
<evidence type="ECO:0000256" key="8">
    <source>
        <dbReference type="SAM" id="MobiDB-lite"/>
    </source>
</evidence>
<keyword evidence="6" id="KW-0406">Ion transport</keyword>
<keyword evidence="7 9" id="KW-0472">Membrane</keyword>